<dbReference type="Proteomes" id="UP000005408">
    <property type="component" value="Unassembled WGS sequence"/>
</dbReference>
<evidence type="ECO:0000259" key="3">
    <source>
        <dbReference type="Pfam" id="PF04116"/>
    </source>
</evidence>
<dbReference type="AlphaFoldDB" id="A0A8W8NHS9"/>
<dbReference type="OMA" id="PSIQWPE"/>
<dbReference type="Pfam" id="PF04116">
    <property type="entry name" value="FA_hydroxylase"/>
    <property type="match status" value="1"/>
</dbReference>
<reference evidence="4" key="1">
    <citation type="submission" date="2022-08" db="UniProtKB">
        <authorList>
            <consortium name="EnsemblMetazoa"/>
        </authorList>
    </citation>
    <scope>IDENTIFICATION</scope>
    <source>
        <strain evidence="4">05x7-T-G4-1.051#20</strain>
    </source>
</reference>
<feature type="transmembrane region" description="Helical" evidence="2">
    <location>
        <begin position="27"/>
        <end position="49"/>
    </location>
</feature>
<evidence type="ECO:0000256" key="2">
    <source>
        <dbReference type="SAM" id="Phobius"/>
    </source>
</evidence>
<name>A0A8W8NHS9_MAGGI</name>
<dbReference type="GO" id="GO:0008610">
    <property type="term" value="P:lipid biosynthetic process"/>
    <property type="evidence" value="ECO:0007669"/>
    <property type="project" value="InterPro"/>
</dbReference>
<feature type="transmembrane region" description="Helical" evidence="2">
    <location>
        <begin position="97"/>
        <end position="120"/>
    </location>
</feature>
<keyword evidence="5" id="KW-1185">Reference proteome</keyword>
<feature type="transmembrane region" description="Helical" evidence="2">
    <location>
        <begin position="178"/>
        <end position="196"/>
    </location>
</feature>
<keyword evidence="2" id="KW-0812">Transmembrane</keyword>
<dbReference type="EnsemblMetazoa" id="G6239.2">
    <property type="protein sequence ID" value="G6239.2:cds"/>
    <property type="gene ID" value="G6239"/>
</dbReference>
<sequence length="323" mass="38167">MIFFQPPERKVRRKRIKRSPPSENDEGLCMGIFQTSLNMGFIVLVFIIASTKGEWILDVIRYFQNKNNITSQIPVLDDWLPSIQWPEFKRVQSLPKFLFYSVILSVTSYNVIAGVWYWLFGSAKRKKGYGDIEEDSSLFNDAMFSSFNVAVMSFVSALLAWFTSNKGYSRLYNDVSDWGWLYFAVSVPALFLYYEVSSYYRHRTFHSPMLYKNIHFWRHRPKETTWSLMVMHPVECVAMLLQSLLPIYMFPTHIGVYLFLTMVTMYNDLMFHSSDSSFQQNHRKYKDVNFGVNSILLDWVRGTLHHDVYDTLFTESNHYNKED</sequence>
<evidence type="ECO:0000256" key="1">
    <source>
        <dbReference type="SAM" id="MobiDB-lite"/>
    </source>
</evidence>
<dbReference type="EnsemblMetazoa" id="G6239.3">
    <property type="protein sequence ID" value="G6239.3:cds"/>
    <property type="gene ID" value="G6239"/>
</dbReference>
<dbReference type="GO" id="GO:0016491">
    <property type="term" value="F:oxidoreductase activity"/>
    <property type="evidence" value="ECO:0007669"/>
    <property type="project" value="InterPro"/>
</dbReference>
<dbReference type="OrthoDB" id="408954at2759"/>
<evidence type="ECO:0000313" key="4">
    <source>
        <dbReference type="EnsemblMetazoa" id="G6239.5:cds"/>
    </source>
</evidence>
<dbReference type="EnsemblMetazoa" id="G6239.5">
    <property type="protein sequence ID" value="G6239.5:cds"/>
    <property type="gene ID" value="G6239"/>
</dbReference>
<evidence type="ECO:0000313" key="5">
    <source>
        <dbReference type="Proteomes" id="UP000005408"/>
    </source>
</evidence>
<organism evidence="4 5">
    <name type="scientific">Magallana gigas</name>
    <name type="common">Pacific oyster</name>
    <name type="synonym">Crassostrea gigas</name>
    <dbReference type="NCBI Taxonomy" id="29159"/>
    <lineage>
        <taxon>Eukaryota</taxon>
        <taxon>Metazoa</taxon>
        <taxon>Spiralia</taxon>
        <taxon>Lophotrochozoa</taxon>
        <taxon>Mollusca</taxon>
        <taxon>Bivalvia</taxon>
        <taxon>Autobranchia</taxon>
        <taxon>Pteriomorphia</taxon>
        <taxon>Ostreida</taxon>
        <taxon>Ostreoidea</taxon>
        <taxon>Ostreidae</taxon>
        <taxon>Magallana</taxon>
    </lineage>
</organism>
<keyword evidence="2" id="KW-1133">Transmembrane helix</keyword>
<feature type="transmembrane region" description="Helical" evidence="2">
    <location>
        <begin position="141"/>
        <end position="163"/>
    </location>
</feature>
<dbReference type="GO" id="GO:0005506">
    <property type="term" value="F:iron ion binding"/>
    <property type="evidence" value="ECO:0007669"/>
    <property type="project" value="InterPro"/>
</dbReference>
<feature type="region of interest" description="Disordered" evidence="1">
    <location>
        <begin position="1"/>
        <end position="24"/>
    </location>
</feature>
<feature type="transmembrane region" description="Helical" evidence="2">
    <location>
        <begin position="254"/>
        <end position="271"/>
    </location>
</feature>
<accession>A0A8W8NHS9</accession>
<dbReference type="InterPro" id="IPR006694">
    <property type="entry name" value="Fatty_acid_hydroxylase"/>
</dbReference>
<proteinExistence type="predicted"/>
<protein>
    <recommendedName>
        <fullName evidence="3">Fatty acid hydroxylase domain-containing protein</fullName>
    </recommendedName>
</protein>
<keyword evidence="2" id="KW-0472">Membrane</keyword>
<feature type="domain" description="Fatty acid hydroxylase" evidence="3">
    <location>
        <begin position="189"/>
        <end position="303"/>
    </location>
</feature>